<sequence length="111" mass="13087">EIDSCCCDDDDDDDDDDFLDGVLVNFLVTVRCSVHFIGHRILCSIISQTKKLFPSDSHQLNSFLGKKKHKKKEREREREKRIKDAKEGKENREDEADSKIWQKAKFQRRKC</sequence>
<dbReference type="AlphaFoldDB" id="A0A2P5BMU4"/>
<protein>
    <submittedName>
        <fullName evidence="2">Uncharacterized protein</fullName>
    </submittedName>
</protein>
<dbReference type="Proteomes" id="UP000237105">
    <property type="component" value="Unassembled WGS sequence"/>
</dbReference>
<keyword evidence="3" id="KW-1185">Reference proteome</keyword>
<proteinExistence type="predicted"/>
<evidence type="ECO:0000313" key="3">
    <source>
        <dbReference type="Proteomes" id="UP000237105"/>
    </source>
</evidence>
<feature type="non-terminal residue" evidence="2">
    <location>
        <position position="1"/>
    </location>
</feature>
<feature type="region of interest" description="Disordered" evidence="1">
    <location>
        <begin position="64"/>
        <end position="97"/>
    </location>
</feature>
<dbReference type="EMBL" id="JXTB01000250">
    <property type="protein sequence ID" value="PON50080.1"/>
    <property type="molecule type" value="Genomic_DNA"/>
</dbReference>
<name>A0A2P5BMU4_PARAD</name>
<accession>A0A2P5BMU4</accession>
<organism evidence="2 3">
    <name type="scientific">Parasponia andersonii</name>
    <name type="common">Sponia andersonii</name>
    <dbReference type="NCBI Taxonomy" id="3476"/>
    <lineage>
        <taxon>Eukaryota</taxon>
        <taxon>Viridiplantae</taxon>
        <taxon>Streptophyta</taxon>
        <taxon>Embryophyta</taxon>
        <taxon>Tracheophyta</taxon>
        <taxon>Spermatophyta</taxon>
        <taxon>Magnoliopsida</taxon>
        <taxon>eudicotyledons</taxon>
        <taxon>Gunneridae</taxon>
        <taxon>Pentapetalae</taxon>
        <taxon>rosids</taxon>
        <taxon>fabids</taxon>
        <taxon>Rosales</taxon>
        <taxon>Cannabaceae</taxon>
        <taxon>Parasponia</taxon>
    </lineage>
</organism>
<evidence type="ECO:0000256" key="1">
    <source>
        <dbReference type="SAM" id="MobiDB-lite"/>
    </source>
</evidence>
<reference evidence="3" key="1">
    <citation type="submission" date="2016-06" db="EMBL/GenBank/DDBJ databases">
        <title>Parallel loss of symbiosis genes in relatives of nitrogen-fixing non-legume Parasponia.</title>
        <authorList>
            <person name="Van Velzen R."/>
            <person name="Holmer R."/>
            <person name="Bu F."/>
            <person name="Rutten L."/>
            <person name="Van Zeijl A."/>
            <person name="Liu W."/>
            <person name="Santuari L."/>
            <person name="Cao Q."/>
            <person name="Sharma T."/>
            <person name="Shen D."/>
            <person name="Roswanjaya Y."/>
            <person name="Wardhani T."/>
            <person name="Kalhor M.S."/>
            <person name="Jansen J."/>
            <person name="Van den Hoogen J."/>
            <person name="Gungor B."/>
            <person name="Hartog M."/>
            <person name="Hontelez J."/>
            <person name="Verver J."/>
            <person name="Yang W.-C."/>
            <person name="Schijlen E."/>
            <person name="Repin R."/>
            <person name="Schilthuizen M."/>
            <person name="Schranz E."/>
            <person name="Heidstra R."/>
            <person name="Miyata K."/>
            <person name="Fedorova E."/>
            <person name="Kohlen W."/>
            <person name="Bisseling T."/>
            <person name="Smit S."/>
            <person name="Geurts R."/>
        </authorList>
    </citation>
    <scope>NUCLEOTIDE SEQUENCE [LARGE SCALE GENOMIC DNA]</scope>
    <source>
        <strain evidence="3">cv. WU1-14</strain>
    </source>
</reference>
<comment type="caution">
    <text evidence="2">The sequence shown here is derived from an EMBL/GenBank/DDBJ whole genome shotgun (WGS) entry which is preliminary data.</text>
</comment>
<gene>
    <name evidence="2" type="ORF">PanWU01x14_225220</name>
</gene>
<feature type="compositionally biased region" description="Basic and acidic residues" evidence="1">
    <location>
        <begin position="74"/>
        <end position="97"/>
    </location>
</feature>
<evidence type="ECO:0000313" key="2">
    <source>
        <dbReference type="EMBL" id="PON50080.1"/>
    </source>
</evidence>